<feature type="transmembrane region" description="Helical" evidence="2">
    <location>
        <begin position="211"/>
        <end position="230"/>
    </location>
</feature>
<comment type="caution">
    <text evidence="3">The sequence shown here is derived from an EMBL/GenBank/DDBJ whole genome shotgun (WGS) entry which is preliminary data.</text>
</comment>
<reference evidence="3" key="1">
    <citation type="submission" date="2023-07" db="EMBL/GenBank/DDBJ databases">
        <title>A chromosome-level genome assembly of Lolium multiflorum.</title>
        <authorList>
            <person name="Chen Y."/>
            <person name="Copetti D."/>
            <person name="Kolliker R."/>
            <person name="Studer B."/>
        </authorList>
    </citation>
    <scope>NUCLEOTIDE SEQUENCE</scope>
    <source>
        <strain evidence="3">02402/16</strain>
        <tissue evidence="3">Leaf</tissue>
    </source>
</reference>
<proteinExistence type="predicted"/>
<evidence type="ECO:0000256" key="1">
    <source>
        <dbReference type="SAM" id="MobiDB-lite"/>
    </source>
</evidence>
<name>A0AAD8SGJ3_LOLMU</name>
<evidence type="ECO:0000313" key="4">
    <source>
        <dbReference type="Proteomes" id="UP001231189"/>
    </source>
</evidence>
<keyword evidence="2" id="KW-0472">Membrane</keyword>
<keyword evidence="4" id="KW-1185">Reference proteome</keyword>
<keyword evidence="2" id="KW-0812">Transmembrane</keyword>
<dbReference type="Proteomes" id="UP001231189">
    <property type="component" value="Unassembled WGS sequence"/>
</dbReference>
<protein>
    <submittedName>
        <fullName evidence="3">Uncharacterized protein</fullName>
    </submittedName>
</protein>
<dbReference type="InterPro" id="IPR044715">
    <property type="entry name" value="WDR86-like"/>
</dbReference>
<organism evidence="3 4">
    <name type="scientific">Lolium multiflorum</name>
    <name type="common">Italian ryegrass</name>
    <name type="synonym">Lolium perenne subsp. multiflorum</name>
    <dbReference type="NCBI Taxonomy" id="4521"/>
    <lineage>
        <taxon>Eukaryota</taxon>
        <taxon>Viridiplantae</taxon>
        <taxon>Streptophyta</taxon>
        <taxon>Embryophyta</taxon>
        <taxon>Tracheophyta</taxon>
        <taxon>Spermatophyta</taxon>
        <taxon>Magnoliopsida</taxon>
        <taxon>Liliopsida</taxon>
        <taxon>Poales</taxon>
        <taxon>Poaceae</taxon>
        <taxon>BOP clade</taxon>
        <taxon>Pooideae</taxon>
        <taxon>Poodae</taxon>
        <taxon>Poeae</taxon>
        <taxon>Poeae Chloroplast Group 2 (Poeae type)</taxon>
        <taxon>Loliodinae</taxon>
        <taxon>Loliinae</taxon>
        <taxon>Lolium</taxon>
    </lineage>
</organism>
<dbReference type="AlphaFoldDB" id="A0AAD8SGJ3"/>
<dbReference type="PANTHER" id="PTHR44489:SF1">
    <property type="entry name" value="ZINC FINGER CCCH DOMAIN-CONTAINING PROTEIN 63"/>
    <property type="match status" value="1"/>
</dbReference>
<evidence type="ECO:0000313" key="3">
    <source>
        <dbReference type="EMBL" id="KAK1651188.1"/>
    </source>
</evidence>
<accession>A0AAD8SGJ3</accession>
<feature type="compositionally biased region" description="Basic and acidic residues" evidence="1">
    <location>
        <begin position="163"/>
        <end position="184"/>
    </location>
</feature>
<dbReference type="InterPro" id="IPR015943">
    <property type="entry name" value="WD40/YVTN_repeat-like_dom_sf"/>
</dbReference>
<sequence>MRLPAARKVAVLLAEDDEQMFAGGEDVTIYIWRLKRERQRLDEVAALTAHDGHAGASLAQGKGTLYSGSADVRIRAWDHETLGCICSFLGHASTVTALLCWDWFLPSSSENGTVKKTAGRGRRRAGMGPIGRVGPGWSRRLVGRGPTALSLLSRTSSSRKTKAPGDTENRHSRLRGGETPRKELSGGQESGWEIPSGGEIDAIATVIELEIIGIIIIIIFTIYTAISTAASRHRCNI</sequence>
<keyword evidence="2" id="KW-1133">Transmembrane helix</keyword>
<dbReference type="InterPro" id="IPR036322">
    <property type="entry name" value="WD40_repeat_dom_sf"/>
</dbReference>
<dbReference type="PANTHER" id="PTHR44489">
    <property type="match status" value="1"/>
</dbReference>
<gene>
    <name evidence="3" type="ORF">QYE76_068993</name>
</gene>
<dbReference type="SUPFAM" id="SSF50978">
    <property type="entry name" value="WD40 repeat-like"/>
    <property type="match status" value="1"/>
</dbReference>
<dbReference type="EMBL" id="JAUUTY010000004">
    <property type="protein sequence ID" value="KAK1651188.1"/>
    <property type="molecule type" value="Genomic_DNA"/>
</dbReference>
<feature type="region of interest" description="Disordered" evidence="1">
    <location>
        <begin position="153"/>
        <end position="193"/>
    </location>
</feature>
<evidence type="ECO:0000256" key="2">
    <source>
        <dbReference type="SAM" id="Phobius"/>
    </source>
</evidence>
<dbReference type="Gene3D" id="2.130.10.10">
    <property type="entry name" value="YVTN repeat-like/Quinoprotein amine dehydrogenase"/>
    <property type="match status" value="1"/>
</dbReference>